<sequence length="161" mass="16936">MVRTWRHLPPQARAVAVTAVAAVEAAGDRDAARYDEAVEALAALDPERVGLVLSGVVRLLLEASHPDGLTGEDAQLVLTRCVRSAAGWQPDVDVDVLVRLLTGALGVHPPEEQAGPPQPVEVARHAPLLVVDLVAAAGVPFADTLTAALTEIERDQVMDLP</sequence>
<accession>A0ABV8KP03</accession>
<proteinExistence type="predicted"/>
<evidence type="ECO:0000313" key="1">
    <source>
        <dbReference type="EMBL" id="MFC4107728.1"/>
    </source>
</evidence>
<dbReference type="EMBL" id="JBHSBN010000011">
    <property type="protein sequence ID" value="MFC4107728.1"/>
    <property type="molecule type" value="Genomic_DNA"/>
</dbReference>
<name>A0ABV8KP03_9ACTN</name>
<evidence type="ECO:0000313" key="2">
    <source>
        <dbReference type="Proteomes" id="UP001595868"/>
    </source>
</evidence>
<organism evidence="1 2">
    <name type="scientific">Micromonospora zhanjiangensis</name>
    <dbReference type="NCBI Taxonomy" id="1522057"/>
    <lineage>
        <taxon>Bacteria</taxon>
        <taxon>Bacillati</taxon>
        <taxon>Actinomycetota</taxon>
        <taxon>Actinomycetes</taxon>
        <taxon>Micromonosporales</taxon>
        <taxon>Micromonosporaceae</taxon>
        <taxon>Micromonospora</taxon>
    </lineage>
</organism>
<dbReference type="Proteomes" id="UP001595868">
    <property type="component" value="Unassembled WGS sequence"/>
</dbReference>
<protein>
    <submittedName>
        <fullName evidence="1">Uncharacterized protein</fullName>
    </submittedName>
</protein>
<dbReference type="RefSeq" id="WP_377547020.1">
    <property type="nucleotide sequence ID" value="NZ_JBHSBN010000011.1"/>
</dbReference>
<keyword evidence="2" id="KW-1185">Reference proteome</keyword>
<gene>
    <name evidence="1" type="ORF">ACFOX0_17580</name>
</gene>
<comment type="caution">
    <text evidence="1">The sequence shown here is derived from an EMBL/GenBank/DDBJ whole genome shotgun (WGS) entry which is preliminary data.</text>
</comment>
<reference evidence="2" key="1">
    <citation type="journal article" date="2019" name="Int. J. Syst. Evol. Microbiol.">
        <title>The Global Catalogue of Microorganisms (GCM) 10K type strain sequencing project: providing services to taxonomists for standard genome sequencing and annotation.</title>
        <authorList>
            <consortium name="The Broad Institute Genomics Platform"/>
            <consortium name="The Broad Institute Genome Sequencing Center for Infectious Disease"/>
            <person name="Wu L."/>
            <person name="Ma J."/>
        </authorList>
    </citation>
    <scope>NUCLEOTIDE SEQUENCE [LARGE SCALE GENOMIC DNA]</scope>
    <source>
        <strain evidence="2">2902at01</strain>
    </source>
</reference>